<sequence>MYYYSIVATSGRFDHIIPLNSRREGEWDDLQIMSIEVDGVYSQHISRTGSVHPVDSGLTDRIKPSALFNFDPDSNLTFEDKSAIYQTLVSLVRDNFDFDDVLQDKVTRFLKKLEPQPFRRSIADRLITNLVRPSDESSSGFIDSACILLSSPHSKIVTATLSFLQISFSFSSETQRVLLVQTDFIPRILAILRPQTLQLSGNEALFNFLNQILHNSIGLALSSAQHNRCELILQQVIQPSSQYLSFLCQNQ</sequence>
<name>A0ABQ9Y3E9_9EUKA</name>
<reference evidence="1 2" key="1">
    <citation type="journal article" date="2022" name="bioRxiv">
        <title>Genomics of Preaxostyla Flagellates Illuminates Evolutionary Transitions and the Path Towards Mitochondrial Loss.</title>
        <authorList>
            <person name="Novak L.V.F."/>
            <person name="Treitli S.C."/>
            <person name="Pyrih J."/>
            <person name="Halakuc P."/>
            <person name="Pipaliya S.V."/>
            <person name="Vacek V."/>
            <person name="Brzon O."/>
            <person name="Soukal P."/>
            <person name="Eme L."/>
            <person name="Dacks J.B."/>
            <person name="Karnkowska A."/>
            <person name="Elias M."/>
            <person name="Hampl V."/>
        </authorList>
    </citation>
    <scope>NUCLEOTIDE SEQUENCE [LARGE SCALE GENOMIC DNA]</scope>
    <source>
        <strain evidence="1">NAU3</strain>
        <tissue evidence="1">Gut</tissue>
    </source>
</reference>
<protein>
    <submittedName>
        <fullName evidence="1">Uncharacterized protein</fullName>
    </submittedName>
</protein>
<organism evidence="1 2">
    <name type="scientific">Blattamonas nauphoetae</name>
    <dbReference type="NCBI Taxonomy" id="2049346"/>
    <lineage>
        <taxon>Eukaryota</taxon>
        <taxon>Metamonada</taxon>
        <taxon>Preaxostyla</taxon>
        <taxon>Oxymonadida</taxon>
        <taxon>Blattamonas</taxon>
    </lineage>
</organism>
<proteinExistence type="predicted"/>
<comment type="caution">
    <text evidence="1">The sequence shown here is derived from an EMBL/GenBank/DDBJ whole genome shotgun (WGS) entry which is preliminary data.</text>
</comment>
<accession>A0ABQ9Y3E9</accession>
<gene>
    <name evidence="1" type="ORF">BLNAU_6733</name>
</gene>
<dbReference type="EMBL" id="JARBJD010000039">
    <property type="protein sequence ID" value="KAK2958246.1"/>
    <property type="molecule type" value="Genomic_DNA"/>
</dbReference>
<dbReference type="Proteomes" id="UP001281761">
    <property type="component" value="Unassembled WGS sequence"/>
</dbReference>
<keyword evidence="2" id="KW-1185">Reference proteome</keyword>
<evidence type="ECO:0000313" key="1">
    <source>
        <dbReference type="EMBL" id="KAK2958246.1"/>
    </source>
</evidence>
<dbReference type="InterPro" id="IPR016024">
    <property type="entry name" value="ARM-type_fold"/>
</dbReference>
<evidence type="ECO:0000313" key="2">
    <source>
        <dbReference type="Proteomes" id="UP001281761"/>
    </source>
</evidence>
<dbReference type="SUPFAM" id="SSF48371">
    <property type="entry name" value="ARM repeat"/>
    <property type="match status" value="1"/>
</dbReference>